<dbReference type="SUPFAM" id="SSF52540">
    <property type="entry name" value="P-loop containing nucleoside triphosphate hydrolases"/>
    <property type="match status" value="1"/>
</dbReference>
<dbReference type="InterPro" id="IPR025103">
    <property type="entry name" value="DUF4011"/>
</dbReference>
<keyword evidence="5" id="KW-1185">Reference proteome</keyword>
<comment type="caution">
    <text evidence="4">The sequence shown here is derived from an EMBL/GenBank/DDBJ whole genome shotgun (WGS) entry which is preliminary data.</text>
</comment>
<dbReference type="Pfam" id="PF13086">
    <property type="entry name" value="AAA_11"/>
    <property type="match status" value="2"/>
</dbReference>
<dbReference type="InterPro" id="IPR047187">
    <property type="entry name" value="SF1_C_Upf1"/>
</dbReference>
<dbReference type="InterPro" id="IPR049468">
    <property type="entry name" value="Restrct_endonuc-II-like_dom"/>
</dbReference>
<dbReference type="Pfam" id="PF18741">
    <property type="entry name" value="MTES_1575"/>
    <property type="match status" value="1"/>
</dbReference>
<dbReference type="RefSeq" id="WP_317485859.1">
    <property type="nucleotide sequence ID" value="NZ_JARQTX010000006.1"/>
</dbReference>
<dbReference type="SUPFAM" id="SSF52980">
    <property type="entry name" value="Restriction endonuclease-like"/>
    <property type="match status" value="1"/>
</dbReference>
<feature type="domain" description="Restriction endonuclease type II-like" evidence="3">
    <location>
        <begin position="1573"/>
        <end position="1672"/>
    </location>
</feature>
<dbReference type="PANTHER" id="PTHR10887">
    <property type="entry name" value="DNA2/NAM7 HELICASE FAMILY"/>
    <property type="match status" value="1"/>
</dbReference>
<dbReference type="CDD" id="cd18808">
    <property type="entry name" value="SF1_C_Upf1"/>
    <property type="match status" value="1"/>
</dbReference>
<dbReference type="Pfam" id="PF13087">
    <property type="entry name" value="AAA_12"/>
    <property type="match status" value="1"/>
</dbReference>
<dbReference type="InterPro" id="IPR045055">
    <property type="entry name" value="DNA2/NAM7-like"/>
</dbReference>
<feature type="domain" description="DNA2/NAM7 helicase helicase" evidence="1">
    <location>
        <begin position="1259"/>
        <end position="1308"/>
    </location>
</feature>
<evidence type="ECO:0000259" key="2">
    <source>
        <dbReference type="Pfam" id="PF13087"/>
    </source>
</evidence>
<dbReference type="EMBL" id="JARQTX010000006">
    <property type="protein sequence ID" value="MDG2945878.1"/>
    <property type="molecule type" value="Genomic_DNA"/>
</dbReference>
<evidence type="ECO:0000259" key="3">
    <source>
        <dbReference type="Pfam" id="PF18741"/>
    </source>
</evidence>
<evidence type="ECO:0000313" key="5">
    <source>
        <dbReference type="Proteomes" id="UP001216057"/>
    </source>
</evidence>
<organism evidence="4 5">
    <name type="scientific">Exercitatus varius</name>
    <dbReference type="NCBI Taxonomy" id="67857"/>
    <lineage>
        <taxon>Bacteria</taxon>
        <taxon>Pseudomonadati</taxon>
        <taxon>Pseudomonadota</taxon>
        <taxon>Gammaproteobacteria</taxon>
        <taxon>Pasteurellales</taxon>
        <taxon>Pasteurellaceae</taxon>
        <taxon>Exercitatus</taxon>
    </lineage>
</organism>
<dbReference type="PANTHER" id="PTHR10887:SF495">
    <property type="entry name" value="HELICASE SENATAXIN ISOFORM X1-RELATED"/>
    <property type="match status" value="1"/>
</dbReference>
<dbReference type="Gene3D" id="3.40.960.10">
    <property type="entry name" value="VSR Endonuclease"/>
    <property type="match status" value="1"/>
</dbReference>
<name>A0ABT6EQQ0_9PAST</name>
<accession>A0ABT6EQQ0</accession>
<gene>
    <name evidence="4" type="ORF">P7M32_05475</name>
</gene>
<dbReference type="InterPro" id="IPR027417">
    <property type="entry name" value="P-loop_NTPase"/>
</dbReference>
<sequence>MSNTKKTFSFHSLAQIRKRLLDLSSRNALLNYRFPKGKSVEIFNISPNYIQTKLFSGEKLTLDTIELPNEKQLQEYGSERTDNEPFPSANDWAKYCGIQWEKELPNDDKKTNALTVMYPAHLSAIIKKINQENTLTLNETGSHILYLCLGFLAWQDGNQERLAPLLTLPIYLEHSINRGKQTHYLVLKEDDGFINTTLSEKLKLDFDLTLPEWTDSSTPESYFKTVQQLIEYTKPKLSIQRRACIALLNFSKQAMYDDLNPDIWQGCGGIDNHPILQELFNPQSIEYENNAIRDEYYIDEYNQKIHQTYPLIYNADSSQHSALIDAIAGKNLVIEGPPGTGKSQTITNLIAAFINNDKKVLFVAEKMAALNVVKDRLDKASLGNFCLELHSNKTNKQKILSDLISQSQKYYPNYRADLQKEINGYEQYKNDLNQYVKNINNEYKNTQISIHRILNRVTRLSEEFKSLSILPEQVAFSASDNANWDSVARTQMLDKGKMLKTVYQQVAEQSPNGNIVGHYWHGLQKHTLTSSEQTILIASLNQWNESLQQLWQFKKDWQTHFQVTLTADDEQSLQNLSKTTKQLPQRQGDELFLTEWFNENALFELKQFIEIYQNHFKQLKEIETIFQTDTLNNPHYFGQIDNFIKNLKKVSLTNENSFIDYSKHYKNLTILNQNIITLARQIDEMRAQLPNELNPLFSLNINNLKEWETLVHLIAQLPKELWQHRANYLDNDSLDSLLSELTPILNDAKQLHGSIDKVFKLNHLPDTDDLENDLAILEKGGLFRFLSSDWRMAKNEVLALSKQRTAKINELQEELPKLIRYQELLEKANAIHQKNPLLGQIYQGINTPIENTSKLRDWYQKVRQEYGLAFGERTHIGTALLSLDEKIAFGIMTLYKEQLNPIVAQIEAQLNELKLVFEPIHKLCAENLHLQNDHIIANLLQTLRECLTQFTPHLANTEIPLIQIESANQILEDLNHSKSQWLDNIKNCEWNQYWQFSFKANEYAENQVQSALNTIKLFSTVLQNQDLIQALKQQNTAQNYDLIVEKLNTLQTLLNNQSNCQTAFMSQGQVDKSLWLVGVHFSLSSIDEIMQKNQQAIEHADWLYNWTQYLSAKNTLSQGNLDNIIQLLENKILPADKIETAIELAIFHQLQQQIFAENEFVREFNSAMHQAKIERFKNYDKNLMELQRKQIAYQAKQSVPMGIGTGLVGNFSELSLIQHEYSKRSRHIPIRQLFTRSAKAIQALKPCLMMSPMSVAQYLQAGSFEFDVVIMDEASQILPEFAVGALARIKHEGGSVVIVGDPKQLPPTNFFSTNVNTDDENDEVLAIEASESILDTVSKHPKFHQCRLRWHYRSRHESLIAFSNHQFYNSDLVLFPSPIQESNDLGIRFHRVEGIYGDSINIIEAAEIVKQAIDILQNSPNESIGLVAMNSKQRDEIERQFTEQLEQNPLLQALYDEKAKTDPVFIKNLENVQGDERDVILISMTYGPEMIGGRVYQRFGPINSTGGWRRLNVLFTRAKKRMHIFSSMSSSDVLISNESSKGVKSLQAFLHYCETGHLGTQGILTGKAPDSDFEIAVIRALEKHGYQCEPQVGVNGFFIDIAVRNPKASSKGQFLLGIECDGATYHSAKSARDRDRLRQEILQNLGWEIQRIWSTDWFKNPQAALQPILNRLKILTE</sequence>
<feature type="domain" description="DNA2/NAM7 helicase-like C-terminal" evidence="2">
    <location>
        <begin position="1331"/>
        <end position="1527"/>
    </location>
</feature>
<reference evidence="4 5" key="1">
    <citation type="submission" date="2023-03" db="EMBL/GenBank/DDBJ databases">
        <title>Classification of Bisgaard taxon 6 and taxon 10 as Exercitatus varius gen. nov., spec. nov.</title>
        <authorList>
            <person name="Christensen H."/>
        </authorList>
    </citation>
    <scope>NUCLEOTIDE SEQUENCE [LARGE SCALE GENOMIC DNA]</scope>
    <source>
        <strain evidence="4 5">23350_01</strain>
    </source>
</reference>
<feature type="domain" description="DNA2/NAM7 helicase helicase" evidence="1">
    <location>
        <begin position="316"/>
        <end position="508"/>
    </location>
</feature>
<dbReference type="Pfam" id="PF13195">
    <property type="entry name" value="DUF4011"/>
    <property type="match status" value="1"/>
</dbReference>
<evidence type="ECO:0000259" key="1">
    <source>
        <dbReference type="Pfam" id="PF13086"/>
    </source>
</evidence>
<dbReference type="Proteomes" id="UP001216057">
    <property type="component" value="Unassembled WGS sequence"/>
</dbReference>
<dbReference type="InterPro" id="IPR041679">
    <property type="entry name" value="DNA2/NAM7-like_C"/>
</dbReference>
<protein>
    <submittedName>
        <fullName evidence="4">DUF4011 domain-containing protein</fullName>
    </submittedName>
</protein>
<dbReference type="InterPro" id="IPR041677">
    <property type="entry name" value="DNA2/NAM7_AAA_11"/>
</dbReference>
<dbReference type="Gene3D" id="3.40.50.300">
    <property type="entry name" value="P-loop containing nucleotide triphosphate hydrolases"/>
    <property type="match status" value="3"/>
</dbReference>
<evidence type="ECO:0000313" key="4">
    <source>
        <dbReference type="EMBL" id="MDG2945878.1"/>
    </source>
</evidence>
<proteinExistence type="predicted"/>
<dbReference type="InterPro" id="IPR011335">
    <property type="entry name" value="Restrct_endonuc-II-like"/>
</dbReference>